<evidence type="ECO:0000256" key="6">
    <source>
        <dbReference type="SAM" id="MobiDB-lite"/>
    </source>
</evidence>
<dbReference type="Proteomes" id="UP000053342">
    <property type="component" value="Unassembled WGS sequence"/>
</dbReference>
<dbReference type="HOGENOM" id="CLU_009665_18_0_1"/>
<dbReference type="InterPro" id="IPR050493">
    <property type="entry name" value="FAD-dep_Monooxygenase_BioMet"/>
</dbReference>
<dbReference type="InterPro" id="IPR002938">
    <property type="entry name" value="FAD-bd"/>
</dbReference>
<keyword evidence="3" id="KW-0274">FAD</keyword>
<dbReference type="Gene3D" id="3.50.50.60">
    <property type="entry name" value="FAD/NAD(P)-binding domain"/>
    <property type="match status" value="2"/>
</dbReference>
<keyword evidence="4" id="KW-0560">Oxidoreductase</keyword>
<feature type="compositionally biased region" description="Basic and acidic residues" evidence="6">
    <location>
        <begin position="356"/>
        <end position="367"/>
    </location>
</feature>
<keyword evidence="9" id="KW-1185">Reference proteome</keyword>
<evidence type="ECO:0000313" key="8">
    <source>
        <dbReference type="EMBL" id="KIW48861.1"/>
    </source>
</evidence>
<dbReference type="Pfam" id="PF01494">
    <property type="entry name" value="FAD_binding_3"/>
    <property type="match status" value="1"/>
</dbReference>
<feature type="region of interest" description="Disordered" evidence="6">
    <location>
        <begin position="352"/>
        <end position="377"/>
    </location>
</feature>
<accession>A0A0D2B9H3</accession>
<feature type="compositionally biased region" description="Basic and acidic residues" evidence="6">
    <location>
        <begin position="425"/>
        <end position="436"/>
    </location>
</feature>
<gene>
    <name evidence="8" type="ORF">PV06_01422</name>
</gene>
<keyword evidence="5" id="KW-0503">Monooxygenase</keyword>
<dbReference type="PANTHER" id="PTHR13789:SF309">
    <property type="entry name" value="PUTATIVE (AFU_ORTHOLOGUE AFUA_6G14510)-RELATED"/>
    <property type="match status" value="1"/>
</dbReference>
<dbReference type="VEuPathDB" id="FungiDB:PV06_01422"/>
<feature type="domain" description="FAD-binding" evidence="7">
    <location>
        <begin position="466"/>
        <end position="508"/>
    </location>
</feature>
<dbReference type="InterPro" id="IPR036188">
    <property type="entry name" value="FAD/NAD-bd_sf"/>
</dbReference>
<feature type="region of interest" description="Disordered" evidence="6">
    <location>
        <begin position="53"/>
        <end position="74"/>
    </location>
</feature>
<evidence type="ECO:0000259" key="7">
    <source>
        <dbReference type="Pfam" id="PF01494"/>
    </source>
</evidence>
<feature type="region of interest" description="Disordered" evidence="6">
    <location>
        <begin position="414"/>
        <end position="447"/>
    </location>
</feature>
<dbReference type="SUPFAM" id="SSF51905">
    <property type="entry name" value="FAD/NAD(P)-binding domain"/>
    <property type="match status" value="1"/>
</dbReference>
<evidence type="ECO:0000256" key="1">
    <source>
        <dbReference type="ARBA" id="ARBA00007992"/>
    </source>
</evidence>
<dbReference type="PANTHER" id="PTHR13789">
    <property type="entry name" value="MONOOXYGENASE"/>
    <property type="match status" value="1"/>
</dbReference>
<reference evidence="8 9" key="1">
    <citation type="submission" date="2015-01" db="EMBL/GenBank/DDBJ databases">
        <title>The Genome Sequence of Exophiala oligosperma CBS72588.</title>
        <authorList>
            <consortium name="The Broad Institute Genomics Platform"/>
            <person name="Cuomo C."/>
            <person name="de Hoog S."/>
            <person name="Gorbushina A."/>
            <person name="Stielow B."/>
            <person name="Teixiera M."/>
            <person name="Abouelleil A."/>
            <person name="Chapman S.B."/>
            <person name="Priest M."/>
            <person name="Young S.K."/>
            <person name="Wortman J."/>
            <person name="Nusbaum C."/>
            <person name="Birren B."/>
        </authorList>
    </citation>
    <scope>NUCLEOTIDE SEQUENCE [LARGE SCALE GENOMIC DNA]</scope>
    <source>
        <strain evidence="8 9">CBS 72588</strain>
    </source>
</reference>
<dbReference type="EMBL" id="KN847332">
    <property type="protein sequence ID" value="KIW48861.1"/>
    <property type="molecule type" value="Genomic_DNA"/>
</dbReference>
<evidence type="ECO:0000256" key="2">
    <source>
        <dbReference type="ARBA" id="ARBA00022630"/>
    </source>
</evidence>
<dbReference type="OrthoDB" id="16820at2759"/>
<name>A0A0D2B9H3_9EURO</name>
<evidence type="ECO:0000313" key="9">
    <source>
        <dbReference type="Proteomes" id="UP000053342"/>
    </source>
</evidence>
<dbReference type="PRINTS" id="PR00420">
    <property type="entry name" value="RNGMNOXGNASE"/>
</dbReference>
<protein>
    <recommendedName>
        <fullName evidence="7">FAD-binding domain-containing protein</fullName>
    </recommendedName>
</protein>
<dbReference type="STRING" id="215243.A0A0D2B9H3"/>
<dbReference type="GeneID" id="27353496"/>
<organism evidence="8 9">
    <name type="scientific">Exophiala oligosperma</name>
    <dbReference type="NCBI Taxonomy" id="215243"/>
    <lineage>
        <taxon>Eukaryota</taxon>
        <taxon>Fungi</taxon>
        <taxon>Dikarya</taxon>
        <taxon>Ascomycota</taxon>
        <taxon>Pezizomycotina</taxon>
        <taxon>Eurotiomycetes</taxon>
        <taxon>Chaetothyriomycetidae</taxon>
        <taxon>Chaetothyriales</taxon>
        <taxon>Herpotrichiellaceae</taxon>
        <taxon>Exophiala</taxon>
    </lineage>
</organism>
<comment type="similarity">
    <text evidence="1">Belongs to the paxM FAD-dependent monooxygenase family.</text>
</comment>
<sequence>MTKIIIIGGGISGLSSYLFLHKHLLSSPSHANYDIRIYDSYDITASIISGLHNGTSEPTTDVEQDSSKKSSISPTTIGGAIGISKNGLNVLSRLGDTESSIHNPLTQTISRGHPIQSWDINTARGFKLASIKTTGSDTKHEDNDGDITTVSSSDTSTMVMIARQVFVEILYDQFKHVAPTMDILQHKRVVDVVVGDEVTPNIVKFEDGSQEEADLVIGADGLRSVLRKAIFESHKPVNCQDHEGSGWARSWVEWLSSFGKVKRQDENKVKCDYVTPHYEGLVGVGGFVPSSILKSTGHKPESMSIVFGPNGFFGYGYLTSATNKSDKNAAHGIQEGPLAGWWSTFSSNDPYPFHTTAEDTQGRHDVNDGDQSNRSNRIFDPTLALKSLVSRQSTWKNKSVVAIVKYIQNSYEGHSSRLKSGTSSSRDESDGTRVDTDPSSSSSSSNFGLLQTSFPTYTTPELPHWHVGGRVVLIGDAAHALQPSSGQGASQALEDSETLALVLEHFMSSSSSSTTTTTTQPTNTNSTASSYCSKAIEKALVMFETVRKPRVHAIYEYSQRMSRMKTDMGFVMEWIMYFMIWVTSFLNQSQSYNDELLEYDLPKVVRESIESGLT</sequence>
<evidence type="ECO:0000256" key="4">
    <source>
        <dbReference type="ARBA" id="ARBA00023002"/>
    </source>
</evidence>
<dbReference type="AlphaFoldDB" id="A0A0D2B9H3"/>
<keyword evidence="2" id="KW-0285">Flavoprotein</keyword>
<evidence type="ECO:0000256" key="3">
    <source>
        <dbReference type="ARBA" id="ARBA00022827"/>
    </source>
</evidence>
<evidence type="ECO:0000256" key="5">
    <source>
        <dbReference type="ARBA" id="ARBA00023033"/>
    </source>
</evidence>
<dbReference type="GO" id="GO:0004497">
    <property type="term" value="F:monooxygenase activity"/>
    <property type="evidence" value="ECO:0007669"/>
    <property type="project" value="UniProtKB-KW"/>
</dbReference>
<dbReference type="GO" id="GO:0071949">
    <property type="term" value="F:FAD binding"/>
    <property type="evidence" value="ECO:0007669"/>
    <property type="project" value="InterPro"/>
</dbReference>
<dbReference type="RefSeq" id="XP_016269077.1">
    <property type="nucleotide sequence ID" value="XM_016402024.1"/>
</dbReference>
<proteinExistence type="inferred from homology"/>